<keyword evidence="2" id="KW-1185">Reference proteome</keyword>
<sequence length="54" mass="6118">MSHPHENKVFTKDSTVGSKGKFLVNEVFVADHQAEQDVQSEQGDGHLEQNMFMK</sequence>
<dbReference type="AlphaFoldDB" id="A0A167T2A6"/>
<gene>
    <name evidence="1" type="ORF">GFC30_1030</name>
</gene>
<dbReference type="KEGG" id="aamy:GFC30_1030"/>
<accession>A0A167T2A6</accession>
<dbReference type="PATRIC" id="fig|294699.3.peg.1022"/>
<evidence type="ECO:0000313" key="2">
    <source>
        <dbReference type="Proteomes" id="UP000076865"/>
    </source>
</evidence>
<evidence type="ECO:0000313" key="1">
    <source>
        <dbReference type="EMBL" id="ANB59340.1"/>
    </source>
</evidence>
<organism evidence="1 2">
    <name type="scientific">Anoxybacteroides amylolyticum</name>
    <dbReference type="NCBI Taxonomy" id="294699"/>
    <lineage>
        <taxon>Bacteria</taxon>
        <taxon>Bacillati</taxon>
        <taxon>Bacillota</taxon>
        <taxon>Bacilli</taxon>
        <taxon>Bacillales</taxon>
        <taxon>Anoxybacillaceae</taxon>
        <taxon>Anoxybacteroides</taxon>
    </lineage>
</organism>
<name>A0A167T2A6_9BACL</name>
<dbReference type="EMBL" id="CP015438">
    <property type="protein sequence ID" value="ANB59340.1"/>
    <property type="molecule type" value="Genomic_DNA"/>
</dbReference>
<reference evidence="1 2" key="1">
    <citation type="journal article" date="2006" name="Syst. Appl. Microbiol.">
        <title>Anoxybacillus amylolyticus sp. nov., a thermophilic amylase producing bacterium isolated from Mount Rittmann (Antarctica).</title>
        <authorList>
            <person name="Poli A."/>
            <person name="Esposito E."/>
            <person name="Lama L."/>
            <person name="Orlando P."/>
            <person name="Nicolaus G."/>
            <person name="de Appolonia F."/>
            <person name="Gambacorta A."/>
            <person name="Nicolaus B."/>
        </authorList>
    </citation>
    <scope>NUCLEOTIDE SEQUENCE [LARGE SCALE GENOMIC DNA]</scope>
    <source>
        <strain evidence="1 2">DSM 15939</strain>
    </source>
</reference>
<protein>
    <submittedName>
        <fullName evidence="1">Uncharacterized protein</fullName>
    </submittedName>
</protein>
<dbReference type="Proteomes" id="UP000076865">
    <property type="component" value="Chromosome"/>
</dbReference>
<proteinExistence type="predicted"/>